<organism evidence="10 11">
    <name type="scientific">Streptomyces hesseae</name>
    <dbReference type="NCBI Taxonomy" id="3075519"/>
    <lineage>
        <taxon>Bacteria</taxon>
        <taxon>Bacillati</taxon>
        <taxon>Actinomycetota</taxon>
        <taxon>Actinomycetes</taxon>
        <taxon>Kitasatosporales</taxon>
        <taxon>Streptomycetaceae</taxon>
        <taxon>Streptomyces</taxon>
    </lineage>
</organism>
<proteinExistence type="inferred from homology"/>
<protein>
    <submittedName>
        <fullName evidence="10">S8 family serine peptidase</fullName>
    </submittedName>
</protein>
<dbReference type="InterPro" id="IPR000209">
    <property type="entry name" value="Peptidase_S8/S53_dom"/>
</dbReference>
<dbReference type="EMBL" id="JAVRFI010000021">
    <property type="protein sequence ID" value="MDT0452624.1"/>
    <property type="molecule type" value="Genomic_DNA"/>
</dbReference>
<keyword evidence="7" id="KW-0472">Membrane</keyword>
<dbReference type="RefSeq" id="WP_311614095.1">
    <property type="nucleotide sequence ID" value="NZ_JAVRFI010000021.1"/>
</dbReference>
<keyword evidence="7" id="KW-0812">Transmembrane</keyword>
<keyword evidence="7" id="KW-1133">Transmembrane helix</keyword>
<dbReference type="SUPFAM" id="SSF52743">
    <property type="entry name" value="Subtilisin-like"/>
    <property type="match status" value="1"/>
</dbReference>
<keyword evidence="11" id="KW-1185">Reference proteome</keyword>
<dbReference type="Gene3D" id="3.40.50.200">
    <property type="entry name" value="Peptidase S8/S53 domain"/>
    <property type="match status" value="1"/>
</dbReference>
<evidence type="ECO:0000256" key="4">
    <source>
        <dbReference type="ARBA" id="ARBA00022825"/>
    </source>
</evidence>
<gene>
    <name evidence="10" type="ORF">RM609_26545</name>
</gene>
<evidence type="ECO:0000259" key="9">
    <source>
        <dbReference type="Pfam" id="PF00082"/>
    </source>
</evidence>
<dbReference type="PRINTS" id="PR00723">
    <property type="entry name" value="SUBTILISIN"/>
</dbReference>
<feature type="active site" description="Charge relay system" evidence="5">
    <location>
        <position position="54"/>
    </location>
</feature>
<evidence type="ECO:0000256" key="7">
    <source>
        <dbReference type="SAM" id="Phobius"/>
    </source>
</evidence>
<dbReference type="InterPro" id="IPR036852">
    <property type="entry name" value="Peptidase_S8/S53_dom_sf"/>
</dbReference>
<evidence type="ECO:0000256" key="5">
    <source>
        <dbReference type="PROSITE-ProRule" id="PRU01240"/>
    </source>
</evidence>
<feature type="active site" description="Charge relay system" evidence="5">
    <location>
        <position position="248"/>
    </location>
</feature>
<evidence type="ECO:0000256" key="2">
    <source>
        <dbReference type="ARBA" id="ARBA00022670"/>
    </source>
</evidence>
<feature type="compositionally biased region" description="Polar residues" evidence="6">
    <location>
        <begin position="334"/>
        <end position="345"/>
    </location>
</feature>
<dbReference type="Pfam" id="PF00082">
    <property type="entry name" value="Peptidase_S8"/>
    <property type="match status" value="1"/>
</dbReference>
<keyword evidence="8" id="KW-0732">Signal</keyword>
<feature type="transmembrane region" description="Helical" evidence="7">
    <location>
        <begin position="360"/>
        <end position="382"/>
    </location>
</feature>
<dbReference type="InterPro" id="IPR015500">
    <property type="entry name" value="Peptidase_S8_subtilisin-rel"/>
</dbReference>
<reference evidence="10" key="1">
    <citation type="submission" date="2024-05" db="EMBL/GenBank/DDBJ databases">
        <title>30 novel species of actinomycetes from the DSMZ collection.</title>
        <authorList>
            <person name="Nouioui I."/>
        </authorList>
    </citation>
    <scope>NUCLEOTIDE SEQUENCE</scope>
    <source>
        <strain evidence="10">DSM 40473</strain>
    </source>
</reference>
<dbReference type="InterPro" id="IPR050131">
    <property type="entry name" value="Peptidase_S8_subtilisin-like"/>
</dbReference>
<keyword evidence="4 5" id="KW-0720">Serine protease</keyword>
<feature type="chain" id="PRO_5047415238" evidence="8">
    <location>
        <begin position="22"/>
        <end position="387"/>
    </location>
</feature>
<feature type="active site" description="Charge relay system" evidence="5">
    <location>
        <position position="88"/>
    </location>
</feature>
<evidence type="ECO:0000256" key="1">
    <source>
        <dbReference type="ARBA" id="ARBA00011073"/>
    </source>
</evidence>
<name>A0ABU2SXG5_9ACTN</name>
<evidence type="ECO:0000256" key="3">
    <source>
        <dbReference type="ARBA" id="ARBA00022801"/>
    </source>
</evidence>
<dbReference type="PROSITE" id="PS51892">
    <property type="entry name" value="SUBTILASE"/>
    <property type="match status" value="1"/>
</dbReference>
<keyword evidence="3 5" id="KW-0378">Hydrolase</keyword>
<evidence type="ECO:0000256" key="8">
    <source>
        <dbReference type="SAM" id="SignalP"/>
    </source>
</evidence>
<dbReference type="PANTHER" id="PTHR43806:SF11">
    <property type="entry name" value="CEREVISIN-RELATED"/>
    <property type="match status" value="1"/>
</dbReference>
<comment type="caution">
    <text evidence="10">The sequence shown here is derived from an EMBL/GenBank/DDBJ whole genome shotgun (WGS) entry which is preliminary data.</text>
</comment>
<evidence type="ECO:0000313" key="11">
    <source>
        <dbReference type="Proteomes" id="UP001180531"/>
    </source>
</evidence>
<keyword evidence="2 5" id="KW-0645">Protease</keyword>
<feature type="signal peptide" evidence="8">
    <location>
        <begin position="1"/>
        <end position="21"/>
    </location>
</feature>
<accession>A0ABU2SXG5</accession>
<evidence type="ECO:0000313" key="10">
    <source>
        <dbReference type="EMBL" id="MDT0452624.1"/>
    </source>
</evidence>
<dbReference type="Proteomes" id="UP001180531">
    <property type="component" value="Unassembled WGS sequence"/>
</dbReference>
<evidence type="ECO:0000256" key="6">
    <source>
        <dbReference type="SAM" id="MobiDB-lite"/>
    </source>
</evidence>
<comment type="similarity">
    <text evidence="1 5">Belongs to the peptidase S8 family.</text>
</comment>
<dbReference type="PANTHER" id="PTHR43806">
    <property type="entry name" value="PEPTIDASE S8"/>
    <property type="match status" value="1"/>
</dbReference>
<sequence length="387" mass="38978">MPSLLAAATLTLCGTAPHAVADEMASRQWYLDAMQAQQMWTVSRGEGITVAVVDTGVDSSISELKGKTVQGDDVSNKPLGADVDKVGHGTNMATLIAGAGDGGGIQGLAPGARILPVRTVGAGLADASDPIMARAIRYGVDHGARVINISMGAPGDISQSPQTEAAVRHALAKGALIFAASGNDRDKGNLPNYPAAIPGVVSVGAIDSTSTVTKWSNSASNVALAAPGENIPGRCTKSEGFCDGGGTSQATALASASAALIWSKHPDWTNNQVLRVLLETAGKPTTGKIPSPYIGYGIVRPRKVLLDGEGDPGPADVNPLLAAGESASPKPLPSSGSTSSATPNRRSAAEPGSAKGGGTALSWGVGIGIVAIAGVAVTTLMARRRRQ</sequence>
<feature type="domain" description="Peptidase S8/S53" evidence="9">
    <location>
        <begin position="45"/>
        <end position="297"/>
    </location>
</feature>
<feature type="region of interest" description="Disordered" evidence="6">
    <location>
        <begin position="307"/>
        <end position="356"/>
    </location>
</feature>